<sequence>MAPKKRKYDAEYIKYGFVAIEKNGVEVPQCVVCLDTLSNDALRPTRLQRHLHNRHPELSKKPVEYFCAKRDSLSQMRLDKKGKYNQETAKAVKVSYEIAMLIAKNKKPHTIGENLVKPCIVNAVKILLGDDMAKQFKNISLSDSTVKRRIDELADDIKQQVLEKVKCSPFFAISCDESTDQANCAQLIVYARFIANNTIEEELLFSEPLKTTTKGADVFQAVSQFFEVNGLMWEKLVGVCTDGAPAMLGSRSGFVKMVKSKNPSIFAMHCVIHRQALVAKTLPDDLREDLNFAVEVVNYVKSSALNTRLFAALCESLNADHMALLYHTEVRWLSKGNMLGRIYELREAVAEFLEQRGRRTMCRAFKSEHFQLSLAYLADIFEALNSLNLKLQGANANVMAHYDIVQSFIAKIFLWLKQVERGNLTWFSRLNELFSDKCISEDLKSKIKEHLRSLQDEFFHYFPDVEPENLIYKLVRNPFLVNVEDLPHDLQEEAIELQFNSLAKDSFESMPLENFWLSLAYLADIFEALNSLNLKLLGAKANVMAHYDIVQSFIAKISLWLKQVERGNLTWFSRLNELFSDKCISEDLKSKIKEHLRSLQDEFFHYFPDVEPENLIYKLVRNPFLVNVEDLPHDLQEEAIELQFNSLAKDSFESMPLENFWVKLQVEYPKISSQSLRILVHFSSTYLCETGFSALMTLNTQHRNRLNVESDLRCTLSPTPPRIDNLECFTVETSLA</sequence>
<dbReference type="PANTHER" id="PTHR45913:SF19">
    <property type="entry name" value="LOW QUALITY PROTEIN: ZINC FINGER BED DOMAIN-CONTAINING PROTEIN 5-LIKE"/>
    <property type="match status" value="1"/>
</dbReference>
<comment type="caution">
    <text evidence="1">The sequence shown here is derived from an EMBL/GenBank/DDBJ whole genome shotgun (WGS) entry which is preliminary data.</text>
</comment>
<dbReference type="OMA" id="GHCENDI"/>
<dbReference type="STRING" id="45882.A0A0V1C983"/>
<dbReference type="AlphaFoldDB" id="A0A0V1C983"/>
<dbReference type="EMBL" id="JYDI01000323">
    <property type="protein sequence ID" value="KRY45869.1"/>
    <property type="molecule type" value="Genomic_DNA"/>
</dbReference>
<gene>
    <name evidence="1" type="primary">ZBED5</name>
    <name evidence="1" type="ORF">T03_9142</name>
</gene>
<proteinExistence type="predicted"/>
<keyword evidence="2" id="KW-1185">Reference proteome</keyword>
<protein>
    <submittedName>
        <fullName evidence="1">Zinc finger BED domain-containing protein 5</fullName>
    </submittedName>
</protein>
<reference evidence="1 2" key="1">
    <citation type="submission" date="2015-01" db="EMBL/GenBank/DDBJ databases">
        <title>Evolution of Trichinella species and genotypes.</title>
        <authorList>
            <person name="Korhonen P.K."/>
            <person name="Edoardo P."/>
            <person name="Giuseppe L.R."/>
            <person name="Gasser R.B."/>
        </authorList>
    </citation>
    <scope>NUCLEOTIDE SEQUENCE [LARGE SCALE GENOMIC DNA]</scope>
    <source>
        <strain evidence="1">ISS120</strain>
    </source>
</reference>
<organism evidence="1 2">
    <name type="scientific">Trichinella britovi</name>
    <name type="common">Parasitic roundworm</name>
    <dbReference type="NCBI Taxonomy" id="45882"/>
    <lineage>
        <taxon>Eukaryota</taxon>
        <taxon>Metazoa</taxon>
        <taxon>Ecdysozoa</taxon>
        <taxon>Nematoda</taxon>
        <taxon>Enoplea</taxon>
        <taxon>Dorylaimia</taxon>
        <taxon>Trichinellida</taxon>
        <taxon>Trichinellidae</taxon>
        <taxon>Trichinella</taxon>
    </lineage>
</organism>
<dbReference type="Proteomes" id="UP000054653">
    <property type="component" value="Unassembled WGS sequence"/>
</dbReference>
<dbReference type="OrthoDB" id="5918546at2759"/>
<evidence type="ECO:0000313" key="1">
    <source>
        <dbReference type="EMBL" id="KRY45869.1"/>
    </source>
</evidence>
<dbReference type="SUPFAM" id="SSF53098">
    <property type="entry name" value="Ribonuclease H-like"/>
    <property type="match status" value="1"/>
</dbReference>
<dbReference type="PANTHER" id="PTHR45913">
    <property type="entry name" value="EPM2A-INTERACTING PROTEIN 1"/>
    <property type="match status" value="1"/>
</dbReference>
<accession>A0A0V1C983</accession>
<name>A0A0V1C983_TRIBR</name>
<evidence type="ECO:0000313" key="2">
    <source>
        <dbReference type="Proteomes" id="UP000054653"/>
    </source>
</evidence>
<dbReference type="InterPro" id="IPR012337">
    <property type="entry name" value="RNaseH-like_sf"/>
</dbReference>